<feature type="transmembrane region" description="Helical" evidence="2">
    <location>
        <begin position="12"/>
        <end position="33"/>
    </location>
</feature>
<keyword evidence="2" id="KW-1133">Transmembrane helix</keyword>
<gene>
    <name evidence="4" type="ORF">VNO78_05739</name>
</gene>
<accession>A0AAN9XRQ4</accession>
<evidence type="ECO:0000256" key="1">
    <source>
        <dbReference type="SAM" id="MobiDB-lite"/>
    </source>
</evidence>
<keyword evidence="5" id="KW-1185">Reference proteome</keyword>
<keyword evidence="2" id="KW-0472">Membrane</keyword>
<dbReference type="Gene3D" id="3.30.70.100">
    <property type="match status" value="2"/>
</dbReference>
<feature type="compositionally biased region" description="Basic and acidic residues" evidence="1">
    <location>
        <begin position="228"/>
        <end position="243"/>
    </location>
</feature>
<dbReference type="PROSITE" id="PS50846">
    <property type="entry name" value="HMA_2"/>
    <property type="match status" value="2"/>
</dbReference>
<feature type="region of interest" description="Disordered" evidence="1">
    <location>
        <begin position="228"/>
        <end position="265"/>
    </location>
</feature>
<dbReference type="SUPFAM" id="SSF55008">
    <property type="entry name" value="HMA, heavy metal-associated domain"/>
    <property type="match status" value="2"/>
</dbReference>
<comment type="caution">
    <text evidence="4">The sequence shown here is derived from an EMBL/GenBank/DDBJ whole genome shotgun (WGS) entry which is preliminary data.</text>
</comment>
<keyword evidence="2" id="KW-0812">Transmembrane</keyword>
<dbReference type="EMBL" id="JAYMYS010000002">
    <property type="protein sequence ID" value="KAK7404781.1"/>
    <property type="molecule type" value="Genomic_DNA"/>
</dbReference>
<evidence type="ECO:0000259" key="3">
    <source>
        <dbReference type="PROSITE" id="PS50846"/>
    </source>
</evidence>
<dbReference type="InterPro" id="IPR006121">
    <property type="entry name" value="HMA_dom"/>
</dbReference>
<evidence type="ECO:0000313" key="4">
    <source>
        <dbReference type="EMBL" id="KAK7404781.1"/>
    </source>
</evidence>
<protein>
    <recommendedName>
        <fullName evidence="3">HMA domain-containing protein</fullName>
    </recommendedName>
</protein>
<proteinExistence type="predicted"/>
<feature type="region of interest" description="Disordered" evidence="1">
    <location>
        <begin position="126"/>
        <end position="163"/>
    </location>
</feature>
<feature type="compositionally biased region" description="Basic and acidic residues" evidence="1">
    <location>
        <begin position="135"/>
        <end position="163"/>
    </location>
</feature>
<evidence type="ECO:0000256" key="2">
    <source>
        <dbReference type="SAM" id="Phobius"/>
    </source>
</evidence>
<feature type="domain" description="HMA" evidence="3">
    <location>
        <begin position="163"/>
        <end position="234"/>
    </location>
</feature>
<dbReference type="PANTHER" id="PTHR46413">
    <property type="entry name" value="HEAVY METAL-ASSOCIATED ISOPRENYLATED PLANT PROTEIN 6"/>
    <property type="match status" value="1"/>
</dbReference>
<dbReference type="InterPro" id="IPR044594">
    <property type="entry name" value="HIPP01/3/5/6"/>
</dbReference>
<dbReference type="Proteomes" id="UP001386955">
    <property type="component" value="Unassembled WGS sequence"/>
</dbReference>
<sequence length="336" mass="36744">MLCSAHPHPGPTPPMCIIVSLPLSLSLYIYIYIYPPLKTPHLPLPYTIHHTPYTMGAKKKNGGGNEEGLVLKVDMHCDGCASKIFRHLRSFPGVETVKAEGGKVTVTGKVDPMKVRDSLAEKIKKKVEVVSPQPQKEKEKEKEKENEKPNNKSENKKTKDKEVSTAVLKMPLHCQGCLDRIGKTVLKTKGVEEMAIDKEKETVTVKGTMDAKALAQNLMDKLKRKVEVVPPKKDKEGDNEGSGKKNKGAGAGAGAGAGNKNDTNQDGGDMVGYNRMEYLAPPAYGFGYGPYAYTHPNIGIGGYSYVPVYPDQMHLHLHAHPPQIFSDENPNACSVM</sequence>
<organism evidence="4 5">
    <name type="scientific">Psophocarpus tetragonolobus</name>
    <name type="common">Winged bean</name>
    <name type="synonym">Dolichos tetragonolobus</name>
    <dbReference type="NCBI Taxonomy" id="3891"/>
    <lineage>
        <taxon>Eukaryota</taxon>
        <taxon>Viridiplantae</taxon>
        <taxon>Streptophyta</taxon>
        <taxon>Embryophyta</taxon>
        <taxon>Tracheophyta</taxon>
        <taxon>Spermatophyta</taxon>
        <taxon>Magnoliopsida</taxon>
        <taxon>eudicotyledons</taxon>
        <taxon>Gunneridae</taxon>
        <taxon>Pentapetalae</taxon>
        <taxon>rosids</taxon>
        <taxon>fabids</taxon>
        <taxon>Fabales</taxon>
        <taxon>Fabaceae</taxon>
        <taxon>Papilionoideae</taxon>
        <taxon>50 kb inversion clade</taxon>
        <taxon>NPAAA clade</taxon>
        <taxon>indigoferoid/millettioid clade</taxon>
        <taxon>Phaseoleae</taxon>
        <taxon>Psophocarpus</taxon>
    </lineage>
</organism>
<name>A0AAN9XRQ4_PSOTE</name>
<dbReference type="PANTHER" id="PTHR46413:SF2">
    <property type="entry name" value="HEAVY METAL-ASSOCIATED ISOPRENYLATED PLANT PROTEIN 3"/>
    <property type="match status" value="1"/>
</dbReference>
<evidence type="ECO:0000313" key="5">
    <source>
        <dbReference type="Proteomes" id="UP001386955"/>
    </source>
</evidence>
<dbReference type="AlphaFoldDB" id="A0AAN9XRQ4"/>
<dbReference type="Pfam" id="PF00403">
    <property type="entry name" value="HMA"/>
    <property type="match status" value="2"/>
</dbReference>
<reference evidence="4 5" key="1">
    <citation type="submission" date="2024-01" db="EMBL/GenBank/DDBJ databases">
        <title>The genomes of 5 underutilized Papilionoideae crops provide insights into root nodulation and disease resistanc.</title>
        <authorList>
            <person name="Jiang F."/>
        </authorList>
    </citation>
    <scope>NUCLEOTIDE SEQUENCE [LARGE SCALE GENOMIC DNA]</scope>
    <source>
        <strain evidence="4">DUOXIRENSHENG_FW03</strain>
        <tissue evidence="4">Leaves</tissue>
    </source>
</reference>
<feature type="domain" description="HMA" evidence="3">
    <location>
        <begin position="66"/>
        <end position="135"/>
    </location>
</feature>
<dbReference type="CDD" id="cd00371">
    <property type="entry name" value="HMA"/>
    <property type="match status" value="2"/>
</dbReference>
<dbReference type="GO" id="GO:0046872">
    <property type="term" value="F:metal ion binding"/>
    <property type="evidence" value="ECO:0007669"/>
    <property type="project" value="InterPro"/>
</dbReference>
<dbReference type="InterPro" id="IPR036163">
    <property type="entry name" value="HMA_dom_sf"/>
</dbReference>